<dbReference type="KEGG" id="qdo:H9Q78_02615"/>
<name>A0A7G9G5J2_9FIRM</name>
<keyword evidence="2" id="KW-1185">Reference proteome</keyword>
<dbReference type="Proteomes" id="UP000515823">
    <property type="component" value="Chromosome"/>
</dbReference>
<evidence type="ECO:0000313" key="1">
    <source>
        <dbReference type="EMBL" id="QNM06074.1"/>
    </source>
</evidence>
<reference evidence="1 2" key="1">
    <citation type="submission" date="2020-08" db="EMBL/GenBank/DDBJ databases">
        <authorList>
            <person name="Liu C."/>
            <person name="Sun Q."/>
        </authorList>
    </citation>
    <scope>NUCLEOTIDE SEQUENCE [LARGE SCALE GENOMIC DNA]</scope>
    <source>
        <strain evidence="1 2">NSJ-38</strain>
    </source>
</reference>
<dbReference type="AlphaFoldDB" id="A0A7G9G5J2"/>
<evidence type="ECO:0000313" key="2">
    <source>
        <dbReference type="Proteomes" id="UP000515823"/>
    </source>
</evidence>
<organism evidence="1 2">
    <name type="scientific">Qiania dongpingensis</name>
    <dbReference type="NCBI Taxonomy" id="2763669"/>
    <lineage>
        <taxon>Bacteria</taxon>
        <taxon>Bacillati</taxon>
        <taxon>Bacillota</taxon>
        <taxon>Clostridia</taxon>
        <taxon>Lachnospirales</taxon>
        <taxon>Lachnospiraceae</taxon>
        <taxon>Qiania</taxon>
    </lineage>
</organism>
<dbReference type="RefSeq" id="WP_249303446.1">
    <property type="nucleotide sequence ID" value="NZ_CP060634.1"/>
</dbReference>
<sequence length="164" mass="18377">MTLNEISLYKAKILSGIFQSEMIAGYLLGDSYHAETAKEDLNYIHVFPYLHIPDPAAEAKPYLCVEVDIPRTLNLVYKDMKVMVWAYCPQSIMDRAGKDQAATLPDLIADAADTLLNGSIEFGIGKLKLESVSYFTPSEGFYGKQLTYKCLEFDTWKTDEAVSV</sequence>
<protein>
    <recommendedName>
        <fullName evidence="3">DUF3168 domain-containing protein</fullName>
    </recommendedName>
</protein>
<evidence type="ECO:0008006" key="3">
    <source>
        <dbReference type="Google" id="ProtNLM"/>
    </source>
</evidence>
<proteinExistence type="predicted"/>
<gene>
    <name evidence="1" type="ORF">H9Q78_02615</name>
</gene>
<dbReference type="EMBL" id="CP060634">
    <property type="protein sequence ID" value="QNM06074.1"/>
    <property type="molecule type" value="Genomic_DNA"/>
</dbReference>
<accession>A0A7G9G5J2</accession>